<dbReference type="Pfam" id="PF18029">
    <property type="entry name" value="Glyoxalase_6"/>
    <property type="match status" value="1"/>
</dbReference>
<name>A0A9D1UKW9_9CORY</name>
<dbReference type="InterPro" id="IPR041581">
    <property type="entry name" value="Glyoxalase_6"/>
</dbReference>
<feature type="domain" description="Glyoxalase-like" evidence="1">
    <location>
        <begin position="8"/>
        <end position="57"/>
    </location>
</feature>
<protein>
    <recommendedName>
        <fullName evidence="1">Glyoxalase-like domain-containing protein</fullName>
    </recommendedName>
</protein>
<evidence type="ECO:0000313" key="3">
    <source>
        <dbReference type="Proteomes" id="UP000824190"/>
    </source>
</evidence>
<dbReference type="SUPFAM" id="SSF54593">
    <property type="entry name" value="Glyoxalase/Bleomycin resistance protein/Dihydroxybiphenyl dioxygenase"/>
    <property type="match status" value="1"/>
</dbReference>
<dbReference type="InterPro" id="IPR029068">
    <property type="entry name" value="Glyas_Bleomycin-R_OHBP_Dase"/>
</dbReference>
<evidence type="ECO:0000259" key="1">
    <source>
        <dbReference type="Pfam" id="PF18029"/>
    </source>
</evidence>
<accession>A0A9D1UKW9</accession>
<dbReference type="AlphaFoldDB" id="A0A9D1UKW9"/>
<reference evidence="2" key="1">
    <citation type="journal article" date="2021" name="PeerJ">
        <title>Extensive microbial diversity within the chicken gut microbiome revealed by metagenomics and culture.</title>
        <authorList>
            <person name="Gilroy R."/>
            <person name="Ravi A."/>
            <person name="Getino M."/>
            <person name="Pursley I."/>
            <person name="Horton D.L."/>
            <person name="Alikhan N.F."/>
            <person name="Baker D."/>
            <person name="Gharbi K."/>
            <person name="Hall N."/>
            <person name="Watson M."/>
            <person name="Adriaenssens E.M."/>
            <person name="Foster-Nyarko E."/>
            <person name="Jarju S."/>
            <person name="Secka A."/>
            <person name="Antonio M."/>
            <person name="Oren A."/>
            <person name="Chaudhuri R.R."/>
            <person name="La Ragione R."/>
            <person name="Hildebrand F."/>
            <person name="Pallen M.J."/>
        </authorList>
    </citation>
    <scope>NUCLEOTIDE SEQUENCE</scope>
    <source>
        <strain evidence="2">CHK32-1732</strain>
    </source>
</reference>
<dbReference type="EMBL" id="DXGC01000055">
    <property type="protein sequence ID" value="HIW91168.1"/>
    <property type="molecule type" value="Genomic_DNA"/>
</dbReference>
<proteinExistence type="predicted"/>
<gene>
    <name evidence="2" type="ORF">H9870_05870</name>
</gene>
<reference evidence="2" key="2">
    <citation type="submission" date="2021-04" db="EMBL/GenBank/DDBJ databases">
        <authorList>
            <person name="Gilroy R."/>
        </authorList>
    </citation>
    <scope>NUCLEOTIDE SEQUENCE</scope>
    <source>
        <strain evidence="2">CHK32-1732</strain>
    </source>
</reference>
<comment type="caution">
    <text evidence="2">The sequence shown here is derived from an EMBL/GenBank/DDBJ whole genome shotgun (WGS) entry which is preliminary data.</text>
</comment>
<evidence type="ECO:0000313" key="2">
    <source>
        <dbReference type="EMBL" id="HIW91168.1"/>
    </source>
</evidence>
<organism evidence="2 3">
    <name type="scientific">Candidatus Corynebacterium avicola</name>
    <dbReference type="NCBI Taxonomy" id="2838527"/>
    <lineage>
        <taxon>Bacteria</taxon>
        <taxon>Bacillati</taxon>
        <taxon>Actinomycetota</taxon>
        <taxon>Actinomycetes</taxon>
        <taxon>Mycobacteriales</taxon>
        <taxon>Corynebacteriaceae</taxon>
        <taxon>Corynebacterium</taxon>
    </lineage>
</organism>
<dbReference type="Proteomes" id="UP000824190">
    <property type="component" value="Unassembled WGS sequence"/>
</dbReference>
<sequence>MPHSLGMIEFSCHDAETLARFWSHLLGLPVDDGASPEYAPLTPEEPLPKWLFVRRDPVGDTGSRLCPGEWCNPRPAVTPV</sequence>
<dbReference type="Gene3D" id="3.10.180.10">
    <property type="entry name" value="2,3-Dihydroxybiphenyl 1,2-Dioxygenase, domain 1"/>
    <property type="match status" value="1"/>
</dbReference>